<dbReference type="InterPro" id="IPR010071">
    <property type="entry name" value="AA_adenyl_dom"/>
</dbReference>
<name>A0AAV9XGJ3_9PEZI</name>
<dbReference type="SUPFAM" id="SSF56801">
    <property type="entry name" value="Acetyl-CoA synthetase-like"/>
    <property type="match status" value="2"/>
</dbReference>
<dbReference type="InterPro" id="IPR009081">
    <property type="entry name" value="PP-bd_ACP"/>
</dbReference>
<dbReference type="CDD" id="cd05235">
    <property type="entry name" value="SDR_e1"/>
    <property type="match status" value="1"/>
</dbReference>
<dbReference type="InterPro" id="IPR023213">
    <property type="entry name" value="CAT-like_dom_sf"/>
</dbReference>
<dbReference type="PANTHER" id="PTHR45527:SF1">
    <property type="entry name" value="FATTY ACID SYNTHASE"/>
    <property type="match status" value="1"/>
</dbReference>
<protein>
    <recommendedName>
        <fullName evidence="4">Carrier domain-containing protein</fullName>
    </recommendedName>
</protein>
<dbReference type="InterPro" id="IPR020806">
    <property type="entry name" value="PKS_PP-bd"/>
</dbReference>
<dbReference type="Gene3D" id="3.30.559.10">
    <property type="entry name" value="Chloramphenicol acetyltransferase-like domain"/>
    <property type="match status" value="2"/>
</dbReference>
<dbReference type="Gene3D" id="3.40.50.12780">
    <property type="entry name" value="N-terminal domain of ligase-like"/>
    <property type="match status" value="3"/>
</dbReference>
<dbReference type="FunFam" id="3.40.50.12780:FF:000014">
    <property type="entry name" value="Nonribosomal peptide synthetase 1"/>
    <property type="match status" value="1"/>
</dbReference>
<dbReference type="SUPFAM" id="SSF52777">
    <property type="entry name" value="CoA-dependent acyltransferases"/>
    <property type="match status" value="4"/>
</dbReference>
<dbReference type="Gene3D" id="3.30.559.30">
    <property type="entry name" value="Nonribosomal peptide synthetase, condensation domain"/>
    <property type="match status" value="2"/>
</dbReference>
<dbReference type="PROSITE" id="PS50075">
    <property type="entry name" value="CARRIER"/>
    <property type="match status" value="2"/>
</dbReference>
<keyword evidence="6" id="KW-1185">Reference proteome</keyword>
<dbReference type="PANTHER" id="PTHR45527">
    <property type="entry name" value="NONRIBOSOMAL PEPTIDE SYNTHETASE"/>
    <property type="match status" value="1"/>
</dbReference>
<dbReference type="GO" id="GO:0005737">
    <property type="term" value="C:cytoplasm"/>
    <property type="evidence" value="ECO:0007669"/>
    <property type="project" value="TreeGrafter"/>
</dbReference>
<dbReference type="InterPro" id="IPR013120">
    <property type="entry name" value="FAR_NAD-bd"/>
</dbReference>
<dbReference type="CDD" id="cd19545">
    <property type="entry name" value="FUM14_C_NRPS-like"/>
    <property type="match status" value="2"/>
</dbReference>
<dbReference type="Pfam" id="PF00501">
    <property type="entry name" value="AMP-binding"/>
    <property type="match status" value="2"/>
</dbReference>
<feature type="domain" description="Carrier" evidence="4">
    <location>
        <begin position="1007"/>
        <end position="1083"/>
    </location>
</feature>
<dbReference type="InterPro" id="IPR010080">
    <property type="entry name" value="Thioester_reductase-like_dom"/>
</dbReference>
<dbReference type="Gene3D" id="3.30.300.30">
    <property type="match status" value="2"/>
</dbReference>
<dbReference type="NCBIfam" id="TIGR01733">
    <property type="entry name" value="AA-adenyl-dom"/>
    <property type="match status" value="1"/>
</dbReference>
<dbReference type="GO" id="GO:0016874">
    <property type="term" value="F:ligase activity"/>
    <property type="evidence" value="ECO:0007669"/>
    <property type="project" value="UniProtKB-KW"/>
</dbReference>
<dbReference type="InterPro" id="IPR045851">
    <property type="entry name" value="AMP-bd_C_sf"/>
</dbReference>
<dbReference type="SUPFAM" id="SSF51735">
    <property type="entry name" value="NAD(P)-binding Rossmann-fold domains"/>
    <property type="match status" value="1"/>
</dbReference>
<dbReference type="Pfam" id="PF00668">
    <property type="entry name" value="Condensation"/>
    <property type="match status" value="2"/>
</dbReference>
<dbReference type="SMART" id="SM00823">
    <property type="entry name" value="PKS_PP"/>
    <property type="match status" value="2"/>
</dbReference>
<dbReference type="InterPro" id="IPR001242">
    <property type="entry name" value="Condensation_dom"/>
</dbReference>
<dbReference type="NCBIfam" id="TIGR01746">
    <property type="entry name" value="Thioester-redct"/>
    <property type="match status" value="1"/>
</dbReference>
<dbReference type="CDD" id="cd05918">
    <property type="entry name" value="A_NRPS_SidN3_like"/>
    <property type="match status" value="2"/>
</dbReference>
<dbReference type="InterPro" id="IPR036291">
    <property type="entry name" value="NAD(P)-bd_dom_sf"/>
</dbReference>
<evidence type="ECO:0000256" key="1">
    <source>
        <dbReference type="ARBA" id="ARBA00022450"/>
    </source>
</evidence>
<reference evidence="5 6" key="1">
    <citation type="submission" date="2019-10" db="EMBL/GenBank/DDBJ databases">
        <authorList>
            <person name="Palmer J.M."/>
        </authorList>
    </citation>
    <scope>NUCLEOTIDE SEQUENCE [LARGE SCALE GENOMIC DNA]</scope>
    <source>
        <strain evidence="5 6">TWF694</strain>
    </source>
</reference>
<gene>
    <name evidence="5" type="ORF">TWF694_008088</name>
</gene>
<dbReference type="SUPFAM" id="SSF47336">
    <property type="entry name" value="ACP-like"/>
    <property type="match status" value="2"/>
</dbReference>
<dbReference type="Pfam" id="PF07993">
    <property type="entry name" value="NAD_binding_4"/>
    <property type="match status" value="1"/>
</dbReference>
<dbReference type="Gene3D" id="3.40.50.720">
    <property type="entry name" value="NAD(P)-binding Rossmann-like Domain"/>
    <property type="match status" value="1"/>
</dbReference>
<dbReference type="GO" id="GO:0031177">
    <property type="term" value="F:phosphopantetheine binding"/>
    <property type="evidence" value="ECO:0007669"/>
    <property type="project" value="InterPro"/>
</dbReference>
<dbReference type="FunFam" id="3.30.559.30:FF:000003">
    <property type="entry name" value="Nonribosomal peptide synthase SidD"/>
    <property type="match status" value="1"/>
</dbReference>
<keyword evidence="3" id="KW-0436">Ligase</keyword>
<dbReference type="Pfam" id="PF00550">
    <property type="entry name" value="PP-binding"/>
    <property type="match status" value="2"/>
</dbReference>
<dbReference type="InterPro" id="IPR042099">
    <property type="entry name" value="ANL_N_sf"/>
</dbReference>
<comment type="caution">
    <text evidence="5">The sequence shown here is derived from an EMBL/GenBank/DDBJ whole genome shotgun (WGS) entry which is preliminary data.</text>
</comment>
<dbReference type="Proteomes" id="UP001365542">
    <property type="component" value="Unassembled WGS sequence"/>
</dbReference>
<dbReference type="InterPro" id="IPR036736">
    <property type="entry name" value="ACP-like_sf"/>
</dbReference>
<dbReference type="EMBL" id="JAVHJO010000004">
    <property type="protein sequence ID" value="KAK6540696.1"/>
    <property type="molecule type" value="Genomic_DNA"/>
</dbReference>
<dbReference type="InterPro" id="IPR000873">
    <property type="entry name" value="AMP-dep_synth/lig_dom"/>
</dbReference>
<sequence length="2648" mass="291056">MSATIKPFSLFDNAAAVNEALAEIDAHGIIPRSSILDLYPCTPIQEGFMALSAIDKNAYSCQFVYSLHPDVNLERLKDAWKAVEASCEILRTRIAITEALGTVQAVTSQGTVWREAKTLEEYNKLDAEEAMDFELPLNRCGLSDNGKYFIWTVHHSIIDAFGMNLIFRQLKKVYGELSNSTSSTVEAQFVPFKNFVHHQITTDPVPSENFWRQYLANCTSSAYPRPSGHGLHKSSPNRLMEDQMTIQLAPGSRIKTSTIATAAWAMALGHYSQSDDVLFGTISAGRKGPAQGLRNMVGPTLTTLPVRIKLDPSQSVSSLLESIQKDGDEKTPYEQLGLRKIAQMGPDGRKASEFQNLFVVQLLHKVDYENAPLPMKMISEPTYAHPYPLVMICKLDQQRLIFEANYDDNVMSSEEVRGLLNLYMHIIQQLADAESSRSLSSVSMFSTQDRMQVQKWNNQPLEEKYVCLHELFEIQARMQPDAPAIFAWDAQFTYRELNETANKLAAELMRIGAGPEKIVPVCFSKSAWTLVSLLAVLKAGAACMTMDPSHPASRLQAIVADTNAEIIVAGPEHVELCQKLVPQVVPVSAASVQKLPKIDGVKSQVRPNNRALTLFTSGSTGTPKGIDIEHRSISTSLIAQCATYGIGPGTRIYQFAGYSFDACISDMFSAVISGACVCIPSDHDRINDLAGSINSMGANQMLLTPSVIGLLEPSMVPSIKTVLLGGEAMTQDNIRTWAGHVRLFNCYGPSECSIMAATSEKRLNGTKATSTAIGQAMGCRVWVIDPQNHDMLVPVGSIGELAIEGSILARGYLNRPEQTAAAFVENPSFLRADWGFQNQSSKIYKTGDLVRYDADGELVFVGRKDTQVKYHGQRIELADIEENLKGSKHVQNCVALVPKAGPHAGQLVAILELSENSTDAESDSILNIDVASGKVNAIRAYASANIPPYMLPSTYLVSTKLPINRSGKLDRLKVKKSVETMAKPAEEFMSAPAPGVPAINMNPNGQVPSTRAEEVIRNCFAKVLGRKPAEIPLDQPFFKLGGDSISAMELVPACRREGVIVTAKDILQSSGITEIAARASGEIVQPTVVSEVNTAPRAIVPFSLLSRLGEVRDVLDEIDSSHGIPKASIDDIYPCTPLQESLMALSQLQKNAYVAQLIFPIVAPIDIKQFQSVWQHVVTRNDILRTRMVHSPRFGSLQVVLKTVDAVVHNVAGRLDAYLAADKEITFDFGTPLWRAAVVTEGKQRYFVATMHHSVYDGWSVPLMLQQIVEMYNGQPVLGPSPQFSGFIKYLEEVNDTTSEQFWRGQLQGYQAKDFPPRPMTTHARQIEKAVFPITFTKRRGQNTTIATLIRAAWAFVVSQYTEASDVVFGMTMSGRNAPVDGVTDMIGPTITTVPVRVQLQAQQLVSDFLETVQEQATNMIPFEHKGLQNIGRMSQDCKNACDFQNLLVIQTSSGQNSIGSLFGPALVTTELTANFTSYPLVVEANLGKTSLELDINFDVNAISRVQIDRLMYHFSRVFEILHSAPPAMTVADIDMFSTHDLTQIEQWNKNYPETIAECINEVFERHVHATPFAEAVYGWDLSFTYNELDILSSQLADYLVEKYSIGPERFVPLLFEKSAWVVVAMMGVIKAGAAFVPLDMNHPRQRLEDIIGQVDAELVLATPTTEKLLDGMMVNKMVISKELFENGAHSHTSHATGLESSLTPGYLTPGSTNTATPASIFSRTSHGYGGNTPIDTPMQLSVEEYGKELVRHAHMSNTLTQNKLADLNKMHSRAGPQNPVYAIFTSGSTGKPKGVVIEHGSLCSGLKARQQAFNLSPESRTLQFSSFSFDASVEDILAPLAFGGCVCIPSEEGRLSNITGFIKESRANTAVLTPSFASTLNPADVPSLRYLRLGGERLTAAQVSKWAGALLLKNCYGPTETCVSATISEKVTLDSDPSNIGKGIGTVTWVVNPDNADRLTPLGMVGELLLEGPLLARGYLHDEEKTRNSFIMNPKWAVAGRPSESRRFYKTGDLVKYDADGNIIYIGRKDTQVKLHGLRIELGEIEHHISQHIPPAWKVVVEVVESIRAGHKSTFLAAMISVEETGTGHMVLPMTEELRKIFQSLETKIRAKLAHYMVPQLYIPLRDFPVTIAGKTDRKALRALGSQIASNDLMSYTISTKPNKEMPATKLEASLQEVWAKILCLDESEVGVNESFFQLGGDSITVVSLSTAIKKEFDVAISMQSLTNSQATIRELASQIQNARSGEAVEERVIDLTKEFDECMEDIMRDSEKSGSKVFLTGATGFLGTQILRQLIGLDNVQKVILLVRARSAEEGMKRIVEVAQENKWWTDESATKIEIWTGDLAKPHLGLAAEQWINLNSSVDIMVHNGAVVNWIADFDTLRPANVNSTVELLKIVDKSPAKPKMVFISGGASFDSDVLEARTDISAMLSGANGYAQTKFLAEVLVRQFAISAAARDRVSVVKPAFLIGTIEEGVANTDDFFWRVVASAMEIGAYPSEENSWLSISSTASASDMILNQVMGDSAIEASVPIQNGMPMKEFWQMLIEELGYDMRPVEWAGWLELMRARLDKVGNTHVLWPVFQFLGQLGVDKAPTHLGETQELHIRAALKKNIEYLVGINYLPHANGKRVGETKLKKGRTAIHARL</sequence>
<dbReference type="FunFam" id="3.30.300.30:FF:000015">
    <property type="entry name" value="Nonribosomal peptide synthase SidD"/>
    <property type="match status" value="2"/>
</dbReference>
<keyword evidence="1" id="KW-0596">Phosphopantetheine</keyword>
<keyword evidence="2" id="KW-0597">Phosphoprotein</keyword>
<evidence type="ECO:0000259" key="4">
    <source>
        <dbReference type="PROSITE" id="PS50075"/>
    </source>
</evidence>
<feature type="domain" description="Carrier" evidence="4">
    <location>
        <begin position="2167"/>
        <end position="2245"/>
    </location>
</feature>
<evidence type="ECO:0000313" key="6">
    <source>
        <dbReference type="Proteomes" id="UP001365542"/>
    </source>
</evidence>
<dbReference type="GO" id="GO:0043041">
    <property type="term" value="P:amino acid activation for nonribosomal peptide biosynthetic process"/>
    <property type="evidence" value="ECO:0007669"/>
    <property type="project" value="TreeGrafter"/>
</dbReference>
<evidence type="ECO:0000313" key="5">
    <source>
        <dbReference type="EMBL" id="KAK6540696.1"/>
    </source>
</evidence>
<proteinExistence type="predicted"/>
<evidence type="ECO:0000256" key="2">
    <source>
        <dbReference type="ARBA" id="ARBA00022553"/>
    </source>
</evidence>
<dbReference type="Gene3D" id="1.10.1200.10">
    <property type="entry name" value="ACP-like"/>
    <property type="match status" value="2"/>
</dbReference>
<dbReference type="GO" id="GO:0044550">
    <property type="term" value="P:secondary metabolite biosynthetic process"/>
    <property type="evidence" value="ECO:0007669"/>
    <property type="project" value="TreeGrafter"/>
</dbReference>
<evidence type="ECO:0000256" key="3">
    <source>
        <dbReference type="ARBA" id="ARBA00022598"/>
    </source>
</evidence>
<accession>A0AAV9XGJ3</accession>
<organism evidence="5 6">
    <name type="scientific">Orbilia ellipsospora</name>
    <dbReference type="NCBI Taxonomy" id="2528407"/>
    <lineage>
        <taxon>Eukaryota</taxon>
        <taxon>Fungi</taxon>
        <taxon>Dikarya</taxon>
        <taxon>Ascomycota</taxon>
        <taxon>Pezizomycotina</taxon>
        <taxon>Orbiliomycetes</taxon>
        <taxon>Orbiliales</taxon>
        <taxon>Orbiliaceae</taxon>
        <taxon>Orbilia</taxon>
    </lineage>
</organism>